<feature type="transmembrane region" description="Helical" evidence="1">
    <location>
        <begin position="21"/>
        <end position="47"/>
    </location>
</feature>
<dbReference type="AlphaFoldDB" id="A0A834K9H8"/>
<comment type="caution">
    <text evidence="2">The sequence shown here is derived from an EMBL/GenBank/DDBJ whole genome shotgun (WGS) entry which is preliminary data.</text>
</comment>
<dbReference type="Proteomes" id="UP000617340">
    <property type="component" value="Unassembled WGS sequence"/>
</dbReference>
<dbReference type="EMBL" id="JACSDZ010000006">
    <property type="protein sequence ID" value="KAF7401651.1"/>
    <property type="molecule type" value="Genomic_DNA"/>
</dbReference>
<evidence type="ECO:0000256" key="1">
    <source>
        <dbReference type="SAM" id="Phobius"/>
    </source>
</evidence>
<sequence length="178" mass="18897">MLRVPARESVHPFSFERGRKVVVTAAATAVTVAVAAAVAAAAVAAAAEEAAAVAVVVFWFGPHRAAVTNTAAVAVAAAATAAAAVVAATIWQCRVDWRRTFGGLREPKTRGRRFQGKFRALMALWDRSDIKKGVAILNCLYARQLCFEDPSCSAILEIIPRVCGPELVCIITIESTNF</sequence>
<accession>A0A834K9H8</accession>
<protein>
    <submittedName>
        <fullName evidence="2">Uncharacterized protein</fullName>
    </submittedName>
</protein>
<reference evidence="2" key="1">
    <citation type="journal article" date="2020" name="G3 (Bethesda)">
        <title>High-Quality Assemblies for Three Invasive Social Wasps from the &lt;i&gt;Vespula&lt;/i&gt; Genus.</title>
        <authorList>
            <person name="Harrop T.W.R."/>
            <person name="Guhlin J."/>
            <person name="McLaughlin G.M."/>
            <person name="Permina E."/>
            <person name="Stockwell P."/>
            <person name="Gilligan J."/>
            <person name="Le Lec M.F."/>
            <person name="Gruber M.A.M."/>
            <person name="Quinn O."/>
            <person name="Lovegrove M."/>
            <person name="Duncan E.J."/>
            <person name="Remnant E.J."/>
            <person name="Van Eeckhoven J."/>
            <person name="Graham B."/>
            <person name="Knapp R.A."/>
            <person name="Langford K.W."/>
            <person name="Kronenberg Z."/>
            <person name="Press M.O."/>
            <person name="Eacker S.M."/>
            <person name="Wilson-Rankin E.E."/>
            <person name="Purcell J."/>
            <person name="Lester P.J."/>
            <person name="Dearden P.K."/>
        </authorList>
    </citation>
    <scope>NUCLEOTIDE SEQUENCE</scope>
    <source>
        <strain evidence="2">Linc-1</strain>
    </source>
</reference>
<feature type="transmembrane region" description="Helical" evidence="1">
    <location>
        <begin position="67"/>
        <end position="91"/>
    </location>
</feature>
<evidence type="ECO:0000313" key="3">
    <source>
        <dbReference type="Proteomes" id="UP000617340"/>
    </source>
</evidence>
<dbReference type="InterPro" id="IPR037193">
    <property type="entry name" value="GDNF_alpha"/>
</dbReference>
<keyword evidence="3" id="KW-1185">Reference proteome</keyword>
<evidence type="ECO:0000313" key="2">
    <source>
        <dbReference type="EMBL" id="KAF7401651.1"/>
    </source>
</evidence>
<gene>
    <name evidence="2" type="ORF">HZH68_007471</name>
</gene>
<keyword evidence="1" id="KW-0812">Transmembrane</keyword>
<dbReference type="SUPFAM" id="SSF110035">
    <property type="entry name" value="GDNF receptor-like"/>
    <property type="match status" value="1"/>
</dbReference>
<keyword evidence="1" id="KW-1133">Transmembrane helix</keyword>
<organism evidence="2 3">
    <name type="scientific">Vespula germanica</name>
    <name type="common">German yellow jacket</name>
    <name type="synonym">Paravespula germanica</name>
    <dbReference type="NCBI Taxonomy" id="30212"/>
    <lineage>
        <taxon>Eukaryota</taxon>
        <taxon>Metazoa</taxon>
        <taxon>Ecdysozoa</taxon>
        <taxon>Arthropoda</taxon>
        <taxon>Hexapoda</taxon>
        <taxon>Insecta</taxon>
        <taxon>Pterygota</taxon>
        <taxon>Neoptera</taxon>
        <taxon>Endopterygota</taxon>
        <taxon>Hymenoptera</taxon>
        <taxon>Apocrita</taxon>
        <taxon>Aculeata</taxon>
        <taxon>Vespoidea</taxon>
        <taxon>Vespidae</taxon>
        <taxon>Vespinae</taxon>
        <taxon>Vespula</taxon>
    </lineage>
</organism>
<proteinExistence type="predicted"/>
<name>A0A834K9H8_VESGE</name>
<keyword evidence="1" id="KW-0472">Membrane</keyword>